<keyword evidence="3" id="KW-1185">Reference proteome</keyword>
<dbReference type="EMBL" id="CP020918">
    <property type="protein sequence ID" value="AWG22904.1"/>
    <property type="molecule type" value="Genomic_DNA"/>
</dbReference>
<feature type="domain" description="GmrSD restriction endonucleases N-terminal" evidence="1">
    <location>
        <begin position="13"/>
        <end position="240"/>
    </location>
</feature>
<dbReference type="KEGG" id="ffa:FFWV33_15905"/>
<accession>A0A2S1LGM0</accession>
<name>A0A2S1LGM0_9FLAO</name>
<protein>
    <recommendedName>
        <fullName evidence="1">GmrSD restriction endonucleases N-terminal domain-containing protein</fullName>
    </recommendedName>
</protein>
<dbReference type="InterPro" id="IPR004919">
    <property type="entry name" value="GmrSD_N"/>
</dbReference>
<reference evidence="2 3" key="1">
    <citation type="submission" date="2017-04" db="EMBL/GenBank/DDBJ databases">
        <title>Compelte genome sequence of WV33.</title>
        <authorList>
            <person name="Lee P.C."/>
        </authorList>
    </citation>
    <scope>NUCLEOTIDE SEQUENCE [LARGE SCALE GENOMIC DNA]</scope>
    <source>
        <strain evidence="2 3">WV33</strain>
    </source>
</reference>
<proteinExistence type="predicted"/>
<dbReference type="AlphaFoldDB" id="A0A2S1LGM0"/>
<evidence type="ECO:0000313" key="3">
    <source>
        <dbReference type="Proteomes" id="UP000244527"/>
    </source>
</evidence>
<dbReference type="Pfam" id="PF03235">
    <property type="entry name" value="GmrSD_N"/>
    <property type="match status" value="1"/>
</dbReference>
<dbReference type="RefSeq" id="WP_108741809.1">
    <property type="nucleotide sequence ID" value="NZ_CP020918.1"/>
</dbReference>
<organism evidence="2 3">
    <name type="scientific">Flavobacterium faecale</name>
    <dbReference type="NCBI Taxonomy" id="1355330"/>
    <lineage>
        <taxon>Bacteria</taxon>
        <taxon>Pseudomonadati</taxon>
        <taxon>Bacteroidota</taxon>
        <taxon>Flavobacteriia</taxon>
        <taxon>Flavobacteriales</taxon>
        <taxon>Flavobacteriaceae</taxon>
        <taxon>Flavobacterium</taxon>
    </lineage>
</organism>
<gene>
    <name evidence="2" type="ORF">FFWV33_15905</name>
</gene>
<sequence>MSENLGKKYSFCQLLKNSDSAIVIPLIQRDYVQGKKNKKEVRQDFLKTLFDYFEKGQNQDLDFVYGYSKDNEYIPLDGQQRLTTLFLLHTYLASINGSESQSEWVELINRDNQFKFRYEVRRSSTEFCKGLVNQGINFVEFEEREDKKIGFEKYVQNLHWYKLSWNLDATVCSMINMLFEIHLMFKDKQHYYDLLFSDENPVLTFQFLDLENLKQGDELYIKMNARGKMLTSFENFKARFEEKIGLIFKDNDVSRTLTYDDVELELNTKEYFSFKIDSVWSNLFWNYRHLVGDPNNYDDEIFNFIKEILLYHFFKNNSDSVILDEVFKSKLETFNQLNDFELINKGSINYLIEVLDALQYDNNGIKTFCSNRYFDEEKLFKLILERKIQNPDRVKFYGYLQYLLNKDFEKSGLQDWMRVVVNLVENKIINSQDMIVAAFKSIDNLVLHADVIIEYLIKNPNISFFEVNQITEEKIKAHILKENPDYLQDLFSIEQSTFHAGQIGYLLEVSGVLENCDFSTNSLVDPSVLENLFQNLKSYSQKAIALFNFLDSNEDFLFERGMLTYGNYLIKKGDNQYNFSSSKKAANYERDYSWKRILSLDFKNLAGSSWSKKRKLFYQLFDDSEFDFSDVKKSLKNRIHSYNQVDKWRYDFIKDSRYIEACRQGFIFTKNKFKDIQLLNASQMNHLRVDYHVFKFWNETDLSNFEKFSHYLEYVKGNYEIPYVSTNGIMLKKKNYSVQFYNMENNDFYVRLYKFKGYNRIEDYDNELKSLLLDLGLVWNDNESHKGFSFNSSNYKNVTLKYLQILTSFN</sequence>
<evidence type="ECO:0000259" key="1">
    <source>
        <dbReference type="Pfam" id="PF03235"/>
    </source>
</evidence>
<dbReference type="OrthoDB" id="3654724at2"/>
<dbReference type="Proteomes" id="UP000244527">
    <property type="component" value="Chromosome"/>
</dbReference>
<evidence type="ECO:0000313" key="2">
    <source>
        <dbReference type="EMBL" id="AWG22904.1"/>
    </source>
</evidence>